<keyword evidence="2" id="KW-0812">Transmembrane</keyword>
<gene>
    <name evidence="3" type="ORF">D3P04_06595</name>
</gene>
<dbReference type="Proteomes" id="UP000284202">
    <property type="component" value="Unassembled WGS sequence"/>
</dbReference>
<protein>
    <submittedName>
        <fullName evidence="3">Uncharacterized protein</fullName>
    </submittedName>
</protein>
<keyword evidence="2" id="KW-0472">Membrane</keyword>
<evidence type="ECO:0000313" key="3">
    <source>
        <dbReference type="EMBL" id="RJE86398.1"/>
    </source>
</evidence>
<dbReference type="EMBL" id="QZCG01000004">
    <property type="protein sequence ID" value="RJE86398.1"/>
    <property type="molecule type" value="Genomic_DNA"/>
</dbReference>
<evidence type="ECO:0000256" key="1">
    <source>
        <dbReference type="SAM" id="Coils"/>
    </source>
</evidence>
<evidence type="ECO:0000256" key="2">
    <source>
        <dbReference type="SAM" id="Phobius"/>
    </source>
</evidence>
<organism evidence="3 4">
    <name type="scientific">Paracoccus onubensis</name>
    <dbReference type="NCBI Taxonomy" id="1675788"/>
    <lineage>
        <taxon>Bacteria</taxon>
        <taxon>Pseudomonadati</taxon>
        <taxon>Pseudomonadota</taxon>
        <taxon>Alphaproteobacteria</taxon>
        <taxon>Rhodobacterales</taxon>
        <taxon>Paracoccaceae</taxon>
        <taxon>Paracoccus</taxon>
    </lineage>
</organism>
<comment type="caution">
    <text evidence="3">The sequence shown here is derived from an EMBL/GenBank/DDBJ whole genome shotgun (WGS) entry which is preliminary data.</text>
</comment>
<keyword evidence="2" id="KW-1133">Transmembrane helix</keyword>
<dbReference type="OrthoDB" id="7776215at2"/>
<reference evidence="4" key="1">
    <citation type="submission" date="2018-09" db="EMBL/GenBank/DDBJ databases">
        <title>Acidovorax cavernicola nov. sp. isolated from Gruta de las Maravillas (Aracena, Spain).</title>
        <authorList>
            <person name="Jurado V."/>
            <person name="Gutierrez-Patricio S."/>
            <person name="Gonzalez-Pimentel J.L."/>
            <person name="Miller A.Z."/>
            <person name="Laiz L."/>
            <person name="Saiz-Jimenez C."/>
        </authorList>
    </citation>
    <scope>NUCLEOTIDE SEQUENCE [LARGE SCALE GENOMIC DNA]</scope>
    <source>
        <strain evidence="4">1011MAR3C25</strain>
    </source>
</reference>
<accession>A0A418SZP2</accession>
<dbReference type="RefSeq" id="WP_119747155.1">
    <property type="nucleotide sequence ID" value="NZ_QZCG01000004.1"/>
</dbReference>
<evidence type="ECO:0000313" key="4">
    <source>
        <dbReference type="Proteomes" id="UP000284202"/>
    </source>
</evidence>
<feature type="transmembrane region" description="Helical" evidence="2">
    <location>
        <begin position="6"/>
        <end position="23"/>
    </location>
</feature>
<feature type="coiled-coil region" evidence="1">
    <location>
        <begin position="22"/>
        <end position="49"/>
    </location>
</feature>
<name>A0A418SZP2_9RHOB</name>
<dbReference type="AlphaFoldDB" id="A0A418SZP2"/>
<keyword evidence="1" id="KW-0175">Coiled coil</keyword>
<keyword evidence="4" id="KW-1185">Reference proteome</keyword>
<sequence>MNYSLGELVSMIGAAIGGIFWLARLEGKVKKNAEDVTRLEQRIDRERADTRDALDDLKDMMLEQNRDIKILLGRGHQVHWNDKTHPPR</sequence>
<proteinExistence type="predicted"/>